<keyword evidence="3" id="KW-1185">Reference proteome</keyword>
<organism evidence="2 3">
    <name type="scientific">Miscanthus lutarioriparius</name>
    <dbReference type="NCBI Taxonomy" id="422564"/>
    <lineage>
        <taxon>Eukaryota</taxon>
        <taxon>Viridiplantae</taxon>
        <taxon>Streptophyta</taxon>
        <taxon>Embryophyta</taxon>
        <taxon>Tracheophyta</taxon>
        <taxon>Spermatophyta</taxon>
        <taxon>Magnoliopsida</taxon>
        <taxon>Liliopsida</taxon>
        <taxon>Poales</taxon>
        <taxon>Poaceae</taxon>
        <taxon>PACMAD clade</taxon>
        <taxon>Panicoideae</taxon>
        <taxon>Andropogonodae</taxon>
        <taxon>Andropogoneae</taxon>
        <taxon>Saccharinae</taxon>
        <taxon>Miscanthus</taxon>
    </lineage>
</organism>
<reference evidence="2" key="1">
    <citation type="submission" date="2020-10" db="EMBL/GenBank/DDBJ databases">
        <authorList>
            <person name="Han B."/>
            <person name="Lu T."/>
            <person name="Zhao Q."/>
            <person name="Huang X."/>
            <person name="Zhao Y."/>
        </authorList>
    </citation>
    <scope>NUCLEOTIDE SEQUENCE</scope>
</reference>
<evidence type="ECO:0000313" key="2">
    <source>
        <dbReference type="EMBL" id="CAD6334273.1"/>
    </source>
</evidence>
<evidence type="ECO:0000256" key="1">
    <source>
        <dbReference type="SAM" id="MobiDB-lite"/>
    </source>
</evidence>
<proteinExistence type="predicted"/>
<dbReference type="AlphaFoldDB" id="A0A811RZK5"/>
<feature type="region of interest" description="Disordered" evidence="1">
    <location>
        <begin position="119"/>
        <end position="138"/>
    </location>
</feature>
<evidence type="ECO:0000313" key="3">
    <source>
        <dbReference type="Proteomes" id="UP000604825"/>
    </source>
</evidence>
<dbReference type="Proteomes" id="UP000604825">
    <property type="component" value="Unassembled WGS sequence"/>
</dbReference>
<dbReference type="EMBL" id="CAJGYO010000017">
    <property type="protein sequence ID" value="CAD6334273.1"/>
    <property type="molecule type" value="Genomic_DNA"/>
</dbReference>
<protein>
    <submittedName>
        <fullName evidence="2">Uncharacterized protein</fullName>
    </submittedName>
</protein>
<accession>A0A811RZK5</accession>
<sequence length="174" mass="18189">MVAGVSFLHSNEVSTTIMPAFSPMLLPCMLHGSVGCMALPPSKSSKGSSILCNNIINTSDLDPLRVNGEPDLLCVSTAELLSSSGPVFAAVSLRRCPLRFHTRWISIWSYGGQAMGAAAGHDGGEAGASPWSEADNDELGDGVPPELALRLVRIGAIVGVLHIGNRRRRLGGGL</sequence>
<name>A0A811RZK5_9POAL</name>
<gene>
    <name evidence="2" type="ORF">NCGR_LOCUS58371</name>
</gene>
<comment type="caution">
    <text evidence="2">The sequence shown here is derived from an EMBL/GenBank/DDBJ whole genome shotgun (WGS) entry which is preliminary data.</text>
</comment>